<feature type="region of interest" description="Disordered" evidence="2">
    <location>
        <begin position="291"/>
        <end position="311"/>
    </location>
</feature>
<gene>
    <name evidence="4" type="ORF">APUTEX25_000174</name>
</gene>
<evidence type="ECO:0000256" key="1">
    <source>
        <dbReference type="SAM" id="Coils"/>
    </source>
</evidence>
<reference evidence="5" key="1">
    <citation type="journal article" date="2018" name="Algal Res.">
        <title>Characterization of plant carbon substrate utilization by Auxenochlorella protothecoides.</title>
        <authorList>
            <person name="Vogler B.W."/>
            <person name="Starkenburg S.R."/>
            <person name="Sudasinghe N."/>
            <person name="Schambach J.Y."/>
            <person name="Rollin J.A."/>
            <person name="Pattathil S."/>
            <person name="Barry A.N."/>
        </authorList>
    </citation>
    <scope>NUCLEOTIDE SEQUENCE [LARGE SCALE GENOMIC DNA]</scope>
    <source>
        <strain evidence="5">UTEX 25</strain>
    </source>
</reference>
<dbReference type="PANTHER" id="PTHR48050:SF11">
    <property type="entry name" value="GLYCOSYLTRANSFERASE"/>
    <property type="match status" value="1"/>
</dbReference>
<organism evidence="4 5">
    <name type="scientific">Auxenochlorella protothecoides</name>
    <name type="common">Green microalga</name>
    <name type="synonym">Chlorella protothecoides</name>
    <dbReference type="NCBI Taxonomy" id="3075"/>
    <lineage>
        <taxon>Eukaryota</taxon>
        <taxon>Viridiplantae</taxon>
        <taxon>Chlorophyta</taxon>
        <taxon>core chlorophytes</taxon>
        <taxon>Trebouxiophyceae</taxon>
        <taxon>Chlorellales</taxon>
        <taxon>Chlorellaceae</taxon>
        <taxon>Auxenochlorella</taxon>
    </lineage>
</organism>
<dbReference type="InterPro" id="IPR050426">
    <property type="entry name" value="Glycosyltransferase_28"/>
</dbReference>
<feature type="domain" description="Glycosyltransferase family 28 N-terminal" evidence="3">
    <location>
        <begin position="2"/>
        <end position="57"/>
    </location>
</feature>
<dbReference type="GO" id="GO:0005975">
    <property type="term" value="P:carbohydrate metabolic process"/>
    <property type="evidence" value="ECO:0007669"/>
    <property type="project" value="InterPro"/>
</dbReference>
<accession>A0A3M7KYN7</accession>
<dbReference type="InterPro" id="IPR004276">
    <property type="entry name" value="GlycoTrans_28_N"/>
</dbReference>
<evidence type="ECO:0000313" key="4">
    <source>
        <dbReference type="EMBL" id="RMZ55591.1"/>
    </source>
</evidence>
<evidence type="ECO:0000259" key="3">
    <source>
        <dbReference type="Pfam" id="PF03033"/>
    </source>
</evidence>
<name>A0A3M7KYN7_AUXPR</name>
<dbReference type="EMBL" id="QOKY01000160">
    <property type="protein sequence ID" value="RMZ55591.1"/>
    <property type="molecule type" value="Genomic_DNA"/>
</dbReference>
<dbReference type="Pfam" id="PF03033">
    <property type="entry name" value="Glyco_transf_28"/>
    <property type="match status" value="1"/>
</dbReference>
<dbReference type="Gene3D" id="3.40.50.2000">
    <property type="entry name" value="Glycogen Phosphorylase B"/>
    <property type="match status" value="2"/>
</dbReference>
<evidence type="ECO:0000256" key="2">
    <source>
        <dbReference type="SAM" id="MobiDB-lite"/>
    </source>
</evidence>
<feature type="coiled-coil region" evidence="1">
    <location>
        <begin position="507"/>
        <end position="534"/>
    </location>
</feature>
<protein>
    <recommendedName>
        <fullName evidence="3">Glycosyltransferase family 28 N-terminal domain-containing protein</fullName>
    </recommendedName>
</protein>
<comment type="caution">
    <text evidence="4">The sequence shown here is derived from an EMBL/GenBank/DDBJ whole genome shotgun (WGS) entry which is preliminary data.</text>
</comment>
<dbReference type="PANTHER" id="PTHR48050">
    <property type="entry name" value="STEROL 3-BETA-GLUCOSYLTRANSFERASE"/>
    <property type="match status" value="1"/>
</dbReference>
<dbReference type="Proteomes" id="UP000279271">
    <property type="component" value="Unassembled WGS sequence"/>
</dbReference>
<dbReference type="GO" id="GO:0016758">
    <property type="term" value="F:hexosyltransferase activity"/>
    <property type="evidence" value="ECO:0007669"/>
    <property type="project" value="InterPro"/>
</dbReference>
<evidence type="ECO:0000313" key="5">
    <source>
        <dbReference type="Proteomes" id="UP000279271"/>
    </source>
</evidence>
<keyword evidence="1" id="KW-0175">Coiled coil</keyword>
<dbReference type="SUPFAM" id="SSF53756">
    <property type="entry name" value="UDP-Glycosyltransferase/glycogen phosphorylase"/>
    <property type="match status" value="2"/>
</dbReference>
<sequence length="553" mass="57800">MGTRGDVQPFCALGQTLKKRGWSVTMAAPAEFQEFVGSFEGLEFADIGRSVQKEVMETPEGMAMRTAGSLKVFSAARAFFNEGLLGSWFQSVLALCQYQQPTVLVLSSFVQLCGAGLIPDLLGLRTRVLLVHTIPMDLTSEFACPTAGWGLGARRGLGCLNSLSWVAGQKLVVERIYLPVAQRLADAAAARLHVPALRLDARFGCEGRTTLYVYSPSVLPKPADWGPQLHVVGAVFAPAHFTIRPDVAARLARKQSVAVSRRATLKRAADPQAGGAAPGAALSRALSIPTPAEMAGEGPSDEDSPGSGRGITTAVARVTGHGNSDALAGAGASSSSLASSTLPSPALEALDPGTGLPLGLQRYLDDAAAARVPVVYFGLGSMLATAFDGDRIEEILGQVKVTVCQLARSGTPLRAVIHTTPGAAAGGAPGAPFHMLTQPVDHGTLLPQCALAVHHGGAGTLHSVLLAGKPSIAIPCIPMTDQRFWAELLIRHRVAPGPLLQISAFSAARLNKLLVKALGNLEEYTANAERLARRIYAEDGAGRAADLIEAEIS</sequence>
<dbReference type="AlphaFoldDB" id="A0A3M7KYN7"/>
<proteinExistence type="predicted"/>